<dbReference type="Gene3D" id="3.40.1350.120">
    <property type="match status" value="1"/>
</dbReference>
<dbReference type="Proteomes" id="UP000198937">
    <property type="component" value="Unassembled WGS sequence"/>
</dbReference>
<keyword evidence="2" id="KW-1185">Reference proteome</keyword>
<evidence type="ECO:0000313" key="1">
    <source>
        <dbReference type="EMBL" id="SCL48828.1"/>
    </source>
</evidence>
<reference evidence="1 2" key="1">
    <citation type="submission" date="2016-06" db="EMBL/GenBank/DDBJ databases">
        <authorList>
            <person name="Kjaerup R.B."/>
            <person name="Dalgaard T.S."/>
            <person name="Juul-Madsen H.R."/>
        </authorList>
    </citation>
    <scope>NUCLEOTIDE SEQUENCE [LARGE SCALE GENOMIC DNA]</scope>
    <source>
        <strain evidence="1 2">DSM 45577</strain>
    </source>
</reference>
<gene>
    <name evidence="1" type="ORF">GA0070617_0992</name>
</gene>
<dbReference type="STRING" id="683228.GA0070617_0992"/>
<name>A0A1C6U4J5_9ACTN</name>
<protein>
    <submittedName>
        <fullName evidence="1">Uncharacterized protein</fullName>
    </submittedName>
</protein>
<organism evidence="1 2">
    <name type="scientific">Micromonospora yangpuensis</name>
    <dbReference type="NCBI Taxonomy" id="683228"/>
    <lineage>
        <taxon>Bacteria</taxon>
        <taxon>Bacillati</taxon>
        <taxon>Actinomycetota</taxon>
        <taxon>Actinomycetes</taxon>
        <taxon>Micromonosporales</taxon>
        <taxon>Micromonosporaceae</taxon>
        <taxon>Micromonospora</taxon>
    </lineage>
</organism>
<dbReference type="EMBL" id="FMIA01000002">
    <property type="protein sequence ID" value="SCL48828.1"/>
    <property type="molecule type" value="Genomic_DNA"/>
</dbReference>
<accession>A0A1C6U4J5</accession>
<dbReference type="AlphaFoldDB" id="A0A1C6U4J5"/>
<evidence type="ECO:0000313" key="2">
    <source>
        <dbReference type="Proteomes" id="UP000198937"/>
    </source>
</evidence>
<proteinExistence type="predicted"/>
<sequence>MGRPVIRRRCRCRRGPASGSTRVTIGSVASHGPYRGPVASVAVAASRIAGLAVPVTVELWPVSRITPGTDDGQNQRVALNLTDWRGDPAALRRQFDSWPIDGLKELVAVTRDGTTVQIIRQDREGKT</sequence>